<keyword evidence="4" id="KW-1185">Reference proteome</keyword>
<dbReference type="Gene3D" id="2.30.110.10">
    <property type="entry name" value="Electron Transport, Fmn-binding Protein, Chain A"/>
    <property type="match status" value="1"/>
</dbReference>
<accession>A0ABX8V111</accession>
<feature type="domain" description="DUF447" evidence="1">
    <location>
        <begin position="4"/>
        <end position="118"/>
    </location>
</feature>
<evidence type="ECO:0000313" key="3">
    <source>
        <dbReference type="EMBL" id="QYD72939.1"/>
    </source>
</evidence>
<feature type="domain" description="DUF447" evidence="2">
    <location>
        <begin position="125"/>
        <end position="175"/>
    </location>
</feature>
<dbReference type="InterPro" id="IPR012349">
    <property type="entry name" value="Split_barrel_FMN-bd"/>
</dbReference>
<protein>
    <submittedName>
        <fullName evidence="3">DUF447 family protein</fullName>
    </submittedName>
</protein>
<reference evidence="3 4" key="1">
    <citation type="submission" date="2021-07" db="EMBL/GenBank/DDBJ databases">
        <title>Paraburkholderia edwinii protects Aspergillus sp. from phenazines by acting as a toxin sponge.</title>
        <authorList>
            <person name="Dahlstrom K.M."/>
            <person name="Newman D.K."/>
        </authorList>
    </citation>
    <scope>NUCLEOTIDE SEQUENCE [LARGE SCALE GENOMIC DNA]</scope>
    <source>
        <strain evidence="3 4">Pe01</strain>
    </source>
</reference>
<evidence type="ECO:0000313" key="4">
    <source>
        <dbReference type="Proteomes" id="UP000826462"/>
    </source>
</evidence>
<dbReference type="SUPFAM" id="SSF50475">
    <property type="entry name" value="FMN-binding split barrel"/>
    <property type="match status" value="1"/>
</dbReference>
<proteinExistence type="predicted"/>
<gene>
    <name evidence="3" type="ORF">KZJ38_24990</name>
</gene>
<sequence>MIHETIITTAARDGTPHIAPMGVRFENGLAILAPFRPSTTLDNIVATQSAVINFTTDVRVFAGCVTGTQRDWPTASVSHVQSVRLAQSLAHTELALAETLDDPQRPTLKMRCVHTETHAPFGGFNRAQSAVVEGAILVSRLFMLPADKVDREIAYLQIAIDKTAGPDEQTAWSWILAAIDRYRANAASKTGGSPDDAPHTMHETR</sequence>
<dbReference type="Pfam" id="PF20766">
    <property type="entry name" value="DUF447_C"/>
    <property type="match status" value="1"/>
</dbReference>
<dbReference type="RefSeq" id="WP_219802424.1">
    <property type="nucleotide sequence ID" value="NZ_CP080096.1"/>
</dbReference>
<evidence type="ECO:0000259" key="1">
    <source>
        <dbReference type="Pfam" id="PF04289"/>
    </source>
</evidence>
<dbReference type="InterPro" id="IPR007386">
    <property type="entry name" value="DUF447_N"/>
</dbReference>
<dbReference type="Proteomes" id="UP000826462">
    <property type="component" value="Chromosome 2"/>
</dbReference>
<name>A0ABX8V111_9BURK</name>
<evidence type="ECO:0000259" key="2">
    <source>
        <dbReference type="Pfam" id="PF20766"/>
    </source>
</evidence>
<dbReference type="EMBL" id="CP080096">
    <property type="protein sequence ID" value="QYD72939.1"/>
    <property type="molecule type" value="Genomic_DNA"/>
</dbReference>
<dbReference type="InterPro" id="IPR049288">
    <property type="entry name" value="DUF447_C"/>
</dbReference>
<dbReference type="Gene3D" id="1.20.58.290">
    <property type="entry name" value="Hypothetical membrane protein ta0354_69_121"/>
    <property type="match status" value="1"/>
</dbReference>
<dbReference type="Pfam" id="PF04289">
    <property type="entry name" value="DUF447_N"/>
    <property type="match status" value="1"/>
</dbReference>
<organism evidence="3 4">
    <name type="scientific">Paraburkholderia edwinii</name>
    <dbReference type="NCBI Taxonomy" id="2861782"/>
    <lineage>
        <taxon>Bacteria</taxon>
        <taxon>Pseudomonadati</taxon>
        <taxon>Pseudomonadota</taxon>
        <taxon>Betaproteobacteria</taxon>
        <taxon>Burkholderiales</taxon>
        <taxon>Burkholderiaceae</taxon>
        <taxon>Paraburkholderia</taxon>
    </lineage>
</organism>